<accession>A0A561SJX9</accession>
<dbReference type="InterPro" id="IPR027417">
    <property type="entry name" value="P-loop_NTPase"/>
</dbReference>
<dbReference type="PANTHER" id="PTHR43883:SF1">
    <property type="entry name" value="GLUCONOKINASE"/>
    <property type="match status" value="1"/>
</dbReference>
<dbReference type="Pfam" id="PF13671">
    <property type="entry name" value="AAA_33"/>
    <property type="match status" value="1"/>
</dbReference>
<evidence type="ECO:0000313" key="1">
    <source>
        <dbReference type="EMBL" id="TWF75144.1"/>
    </source>
</evidence>
<protein>
    <submittedName>
        <fullName evidence="1">Putative kinase</fullName>
    </submittedName>
</protein>
<organism evidence="1 2">
    <name type="scientific">Pseudonocardia hierapolitana</name>
    <dbReference type="NCBI Taxonomy" id="1128676"/>
    <lineage>
        <taxon>Bacteria</taxon>
        <taxon>Bacillati</taxon>
        <taxon>Actinomycetota</taxon>
        <taxon>Actinomycetes</taxon>
        <taxon>Pseudonocardiales</taxon>
        <taxon>Pseudonocardiaceae</taxon>
        <taxon>Pseudonocardia</taxon>
    </lineage>
</organism>
<dbReference type="InterPro" id="IPR052732">
    <property type="entry name" value="Cell-binding_unc_protein"/>
</dbReference>
<dbReference type="GO" id="GO:0016301">
    <property type="term" value="F:kinase activity"/>
    <property type="evidence" value="ECO:0007669"/>
    <property type="project" value="UniProtKB-KW"/>
</dbReference>
<dbReference type="SUPFAM" id="SSF52540">
    <property type="entry name" value="P-loop containing nucleoside triphosphate hydrolases"/>
    <property type="match status" value="1"/>
</dbReference>
<comment type="caution">
    <text evidence="1">The sequence shown here is derived from an EMBL/GenBank/DDBJ whole genome shotgun (WGS) entry which is preliminary data.</text>
</comment>
<dbReference type="Gene3D" id="3.40.50.300">
    <property type="entry name" value="P-loop containing nucleotide triphosphate hydrolases"/>
    <property type="match status" value="1"/>
</dbReference>
<dbReference type="PANTHER" id="PTHR43883">
    <property type="entry name" value="SLR0207 PROTEIN"/>
    <property type="match status" value="1"/>
</dbReference>
<evidence type="ECO:0000313" key="2">
    <source>
        <dbReference type="Proteomes" id="UP000321261"/>
    </source>
</evidence>
<keyword evidence="2" id="KW-1185">Reference proteome</keyword>
<proteinExistence type="predicted"/>
<dbReference type="EMBL" id="VIWU01000001">
    <property type="protein sequence ID" value="TWF75144.1"/>
    <property type="molecule type" value="Genomic_DNA"/>
</dbReference>
<reference evidence="1 2" key="1">
    <citation type="submission" date="2019-06" db="EMBL/GenBank/DDBJ databases">
        <title>Sequencing the genomes of 1000 actinobacteria strains.</title>
        <authorList>
            <person name="Klenk H.-P."/>
        </authorList>
    </citation>
    <scope>NUCLEOTIDE SEQUENCE [LARGE SCALE GENOMIC DNA]</scope>
    <source>
        <strain evidence="1 2">DSM 45671</strain>
    </source>
</reference>
<gene>
    <name evidence="1" type="ORF">FHX44_111028</name>
</gene>
<dbReference type="Proteomes" id="UP000321261">
    <property type="component" value="Unassembled WGS sequence"/>
</dbReference>
<name>A0A561SJX9_9PSEU</name>
<sequence>MGGLPGTGKSTLSGALADRFGAVVQSSDRIRKELAGIDPTRPAGAAFGQGIYAPERTEELYAELLHRAEQLLGRGESVVLDASWTSAPHRAAAADIARRTSSELLQLECRAGAETTARRVAERHDDPSDATVPVATLMASVADPWPDAVPIDTAGPVGFALERATALWRDAAG</sequence>
<keyword evidence="1" id="KW-0808">Transferase</keyword>
<dbReference type="AlphaFoldDB" id="A0A561SJX9"/>
<keyword evidence="1" id="KW-0418">Kinase</keyword>
<dbReference type="RefSeq" id="WP_170308780.1">
    <property type="nucleotide sequence ID" value="NZ_VIWU01000001.1"/>
</dbReference>